<feature type="domain" description="FANCI solenoid 4" evidence="3">
    <location>
        <begin position="1291"/>
        <end position="1572"/>
    </location>
</feature>
<feature type="region of interest" description="Disordered" evidence="1">
    <location>
        <begin position="1582"/>
        <end position="1697"/>
    </location>
</feature>
<dbReference type="InterPro" id="IPR016024">
    <property type="entry name" value="ARM-type_fold"/>
</dbReference>
<dbReference type="SUPFAM" id="SSF48371">
    <property type="entry name" value="ARM repeat"/>
    <property type="match status" value="1"/>
</dbReference>
<dbReference type="OrthoDB" id="195089at2759"/>
<dbReference type="InterPro" id="IPR026171">
    <property type="entry name" value="FANCI"/>
</dbReference>
<proteinExistence type="predicted"/>
<dbReference type="GO" id="GO:0070182">
    <property type="term" value="F:DNA polymerase binding"/>
    <property type="evidence" value="ECO:0007669"/>
    <property type="project" value="TreeGrafter"/>
</dbReference>
<evidence type="ECO:0000313" key="5">
    <source>
        <dbReference type="Proteomes" id="UP000748531"/>
    </source>
</evidence>
<evidence type="ECO:0000259" key="3">
    <source>
        <dbReference type="Pfam" id="PF14678"/>
    </source>
</evidence>
<gene>
    <name evidence="4" type="ORF">PHET_05426</name>
</gene>
<feature type="region of interest" description="Disordered" evidence="1">
    <location>
        <begin position="1039"/>
        <end position="1064"/>
    </location>
</feature>
<feature type="compositionally biased region" description="Low complexity" evidence="1">
    <location>
        <begin position="1039"/>
        <end position="1062"/>
    </location>
</feature>
<organism evidence="4 5">
    <name type="scientific">Paragonimus heterotremus</name>
    <dbReference type="NCBI Taxonomy" id="100268"/>
    <lineage>
        <taxon>Eukaryota</taxon>
        <taxon>Metazoa</taxon>
        <taxon>Spiralia</taxon>
        <taxon>Lophotrochozoa</taxon>
        <taxon>Platyhelminthes</taxon>
        <taxon>Trematoda</taxon>
        <taxon>Digenea</taxon>
        <taxon>Plagiorchiida</taxon>
        <taxon>Troglotremata</taxon>
        <taxon>Troglotrematidae</taxon>
        <taxon>Paragonimus</taxon>
    </lineage>
</organism>
<feature type="compositionally biased region" description="Polar residues" evidence="1">
    <location>
        <begin position="1636"/>
        <end position="1655"/>
    </location>
</feature>
<feature type="compositionally biased region" description="Low complexity" evidence="1">
    <location>
        <begin position="1595"/>
        <end position="1608"/>
    </location>
</feature>
<sequence>MLPRLPHDNHDPIEAEGEAREDKLMEEELILHIEDTAKVKSIVTSKRFDEIIALFDDLLLNDESETGVSLIEAVTYGVYEHEELLEICESLLDRVWVRCLPNIYRSSISLFLNSCVECLEDWKLERLCIHVINKLSTDSMEPGCIFDTFGKALSRLENSTVLLTPLIEPLCNTQWSYANTLSLIECLKDYPFTVQFRKAILQKTLSDVSHWESHMIPPILNAAMGFSCSKTIALVLDHLRVYFQHIPTGVKANVLSQIFDRCQESEQFALDILDSLKNLSQTNFISDFTCTLLLTILPIKSVQSQALRLLNSAILTAFADTRVILESSFLRGLCDVPDDPTSLILNICQQCASQSVKHTSYGLILLGFELLRTATMFSACNINRGSRLSAKLPKPIASPFLNQRQVNTRISRLATEILIHLFKNCAWAREDIMNVIANVLWSESSKPVALKLVDLLSDLVATCPSQLAVLVGRLDVLLDSIGLIPIELFTGLVHALLPLIRAGNWLADVRDVACQTEENPMNRVRAKLFVNLRKASSSPRIQSRRTAVACFLLLLKHLKVSVSSFRSASQHSSSSGFSQSIPSTQLTQNNPSILYTQLQSTQIIQQAITLPCDMAQNEAICTEIVGMLHRVIFSAFFRSQAGSLLEDPGSRVKSDIYWGLCEVASRNKGLFEPVLNLYLRLLLTCLSSNFVRELKRNQPLASLTFLTVLEPSQQPLGTTGPAVCLDDLIQLGEANPSEIRHTEHPDILFWCLQLVLTQPSFASSWRHFRARYVRTAATGENSESSQSTNGFSQFTQSTVTSGSVECGRPVSSSLFSKAVILLLALSDSLRSTPLDDFALTANLEFGSTPTGKVNRERAELLLGLYDACLEFELKDPLELVSARGPQATETNNLVEAGRTRIRQLFARRLALSNLLGVKVSNPSNATSGSLLLPTRGHRGQPRPGLLILSLISAAQSGLARVLRASSTSDGAGALAYHLLHTIATRLQQFTHCHAGGIPYAYRDPLVQTMVPILRHVIRYYDHKLLYDFEPAALRGTDTNVLNTTTNPTTDATNQSRSRGSSSNTPSAAALSVLDVAFTLALDLLNPSRLHRLTVQLYTVTSDPTYRHPQSDIEPNEMDCVDDDNEAAGRADVSPAQALSTLIKLIKGWITKLLGPFGGQPLSSTQRSSVPHSAHTKDLVILLPLLVRLCRARATIGSEELSTRTTVNTVNPYAGLDRVLAWLIRLMRHGSSPPLSVPKSKSDACALLVSARVQLVGQAIWLAHLVGPCPSSGQTGRTDVGSEDPLSLEYLLTTLSSDLHLIFGDALNTHNTSFLTDDSDTRVTFPIVTRSSAISLLSLILSFVRQLLDEFTWLLNQLSAAFDGRATTDVNNAPRNAVLASSGREEALCLRLISFGQTLASLLQSAIPVPSAHVDSVLDISAQSFNFLTQLVKYYLRIVRSRSGRFPVLFERVIRVFGRLVSPNAYSFISYIQHAEAEKVKSIQDKQPLKKTVKDIPSINQKQTSKKTSHATLPQALISRSIKDSRVIPQLIFAIEQFERFLLQLSKLSKVNLMQNVKLAVSRDFRINAATVVAQLERSAALSVSSDSDDDQPSNVSESPPGVVAPSSPAIFSTPDNLPHLPTSETEVSVVELRLSNDGSQNQPPGDVAQQLQSETPAWGRAVLPSSARQSILKRTVPSTDAPCTRAPKIPKLTERNR</sequence>
<name>A0A8J4TEZ0_9TREM</name>
<comment type="caution">
    <text evidence="4">The sequence shown here is derived from an EMBL/GenBank/DDBJ whole genome shotgun (WGS) entry which is preliminary data.</text>
</comment>
<keyword evidence="5" id="KW-1185">Reference proteome</keyword>
<dbReference type="GO" id="GO:0006281">
    <property type="term" value="P:DNA repair"/>
    <property type="evidence" value="ECO:0007669"/>
    <property type="project" value="InterPro"/>
</dbReference>
<reference evidence="4" key="1">
    <citation type="submission" date="2019-05" db="EMBL/GenBank/DDBJ databases">
        <title>Annotation for the trematode Paragonimus heterotremus.</title>
        <authorList>
            <person name="Choi Y.-J."/>
        </authorList>
    </citation>
    <scope>NUCLEOTIDE SEQUENCE</scope>
    <source>
        <strain evidence="4">LC</strain>
    </source>
</reference>
<feature type="domain" description="FANCI solenoid 2" evidence="2">
    <location>
        <begin position="362"/>
        <end position="506"/>
    </location>
</feature>
<dbReference type="InterPro" id="IPR029315">
    <property type="entry name" value="FANCI_S2"/>
</dbReference>
<dbReference type="PANTHER" id="PTHR21818:SF0">
    <property type="entry name" value="FANCONI ANEMIA GROUP I PROTEIN"/>
    <property type="match status" value="1"/>
</dbReference>
<dbReference type="Pfam" id="PF14678">
    <property type="entry name" value="FANCI_S4"/>
    <property type="match status" value="1"/>
</dbReference>
<evidence type="ECO:0000313" key="4">
    <source>
        <dbReference type="EMBL" id="KAF5400947.1"/>
    </source>
</evidence>
<dbReference type="Proteomes" id="UP000748531">
    <property type="component" value="Unassembled WGS sequence"/>
</dbReference>
<accession>A0A8J4TEZ0</accession>
<dbReference type="Pfam" id="PF14676">
    <property type="entry name" value="FANCI_S2"/>
    <property type="match status" value="1"/>
</dbReference>
<dbReference type="PANTHER" id="PTHR21818">
    <property type="entry name" value="BC025462 PROTEIN"/>
    <property type="match status" value="1"/>
</dbReference>
<dbReference type="EMBL" id="LUCH01002809">
    <property type="protein sequence ID" value="KAF5400947.1"/>
    <property type="molecule type" value="Genomic_DNA"/>
</dbReference>
<evidence type="ECO:0000259" key="2">
    <source>
        <dbReference type="Pfam" id="PF14676"/>
    </source>
</evidence>
<dbReference type="InterPro" id="IPR029314">
    <property type="entry name" value="FANCI_S4"/>
</dbReference>
<protein>
    <submittedName>
        <fullName evidence="4">Fanconi anemia group I protein</fullName>
    </submittedName>
</protein>
<evidence type="ECO:0000256" key="1">
    <source>
        <dbReference type="SAM" id="MobiDB-lite"/>
    </source>
</evidence>